<dbReference type="GO" id="GO:0008168">
    <property type="term" value="F:methyltransferase activity"/>
    <property type="evidence" value="ECO:0007669"/>
    <property type="project" value="UniProtKB-KW"/>
</dbReference>
<dbReference type="Gene3D" id="3.40.50.150">
    <property type="entry name" value="Vaccinia Virus protein VP39"/>
    <property type="match status" value="1"/>
</dbReference>
<evidence type="ECO:0000313" key="5">
    <source>
        <dbReference type="EMBL" id="PIW16236.1"/>
    </source>
</evidence>
<gene>
    <name evidence="5" type="ORF">COW36_13985</name>
</gene>
<keyword evidence="1 5" id="KW-0489">Methyltransferase</keyword>
<evidence type="ECO:0000313" key="6">
    <source>
        <dbReference type="Proteomes" id="UP000231019"/>
    </source>
</evidence>
<feature type="domain" description="Methyltransferase" evidence="4">
    <location>
        <begin position="50"/>
        <end position="143"/>
    </location>
</feature>
<dbReference type="InterPro" id="IPR041698">
    <property type="entry name" value="Methyltransf_25"/>
</dbReference>
<dbReference type="InterPro" id="IPR029063">
    <property type="entry name" value="SAM-dependent_MTases_sf"/>
</dbReference>
<accession>A0A2M7G330</accession>
<keyword evidence="2 5" id="KW-0808">Transferase</keyword>
<comment type="caution">
    <text evidence="5">The sequence shown here is derived from an EMBL/GenBank/DDBJ whole genome shotgun (WGS) entry which is preliminary data.</text>
</comment>
<sequence length="204" mass="22842">MPRATKTRPASLPMTVASAIESQSLPFWEIGKPQAVFETLANQENIVGDVLDIGCGTGENALMLALRGHMVWGIDISEKAIATARQKSVDYQAEATFVVGNALELEVLGEGFHTVIDSGLFHFLTDKERKKYLRGLAHVMFPGSRFYLLCMSEHEPGEEGPRRISRKELEKTFEAGWKIHRIEASSFETRTHQAQAWLVTIERL</sequence>
<evidence type="ECO:0000256" key="1">
    <source>
        <dbReference type="ARBA" id="ARBA00022603"/>
    </source>
</evidence>
<keyword evidence="3" id="KW-0949">S-adenosyl-L-methionine</keyword>
<organism evidence="5 6">
    <name type="scientific">bacterium (Candidatus Blackallbacteria) CG17_big_fil_post_rev_8_21_14_2_50_48_46</name>
    <dbReference type="NCBI Taxonomy" id="2014261"/>
    <lineage>
        <taxon>Bacteria</taxon>
        <taxon>Candidatus Blackallbacteria</taxon>
    </lineage>
</organism>
<evidence type="ECO:0000256" key="2">
    <source>
        <dbReference type="ARBA" id="ARBA00022679"/>
    </source>
</evidence>
<dbReference type="EMBL" id="PFFQ01000039">
    <property type="protein sequence ID" value="PIW16236.1"/>
    <property type="molecule type" value="Genomic_DNA"/>
</dbReference>
<protein>
    <submittedName>
        <fullName evidence="5">SAM-dependent methyltransferase</fullName>
    </submittedName>
</protein>
<dbReference type="Proteomes" id="UP000231019">
    <property type="component" value="Unassembled WGS sequence"/>
</dbReference>
<evidence type="ECO:0000259" key="4">
    <source>
        <dbReference type="Pfam" id="PF13649"/>
    </source>
</evidence>
<dbReference type="SUPFAM" id="SSF53335">
    <property type="entry name" value="S-adenosyl-L-methionine-dependent methyltransferases"/>
    <property type="match status" value="1"/>
</dbReference>
<reference evidence="5 6" key="1">
    <citation type="submission" date="2017-09" db="EMBL/GenBank/DDBJ databases">
        <title>Depth-based differentiation of microbial function through sediment-hosted aquifers and enrichment of novel symbionts in the deep terrestrial subsurface.</title>
        <authorList>
            <person name="Probst A.J."/>
            <person name="Ladd B."/>
            <person name="Jarett J.K."/>
            <person name="Geller-Mcgrath D.E."/>
            <person name="Sieber C.M."/>
            <person name="Emerson J.B."/>
            <person name="Anantharaman K."/>
            <person name="Thomas B.C."/>
            <person name="Malmstrom R."/>
            <person name="Stieglmeier M."/>
            <person name="Klingl A."/>
            <person name="Woyke T."/>
            <person name="Ryan C.M."/>
            <person name="Banfield J.F."/>
        </authorList>
    </citation>
    <scope>NUCLEOTIDE SEQUENCE [LARGE SCALE GENOMIC DNA]</scope>
    <source>
        <strain evidence="5">CG17_big_fil_post_rev_8_21_14_2_50_48_46</strain>
    </source>
</reference>
<dbReference type="AlphaFoldDB" id="A0A2M7G330"/>
<name>A0A2M7G330_9BACT</name>
<dbReference type="PANTHER" id="PTHR43464:SF19">
    <property type="entry name" value="UBIQUINONE BIOSYNTHESIS O-METHYLTRANSFERASE, MITOCHONDRIAL"/>
    <property type="match status" value="1"/>
</dbReference>
<evidence type="ECO:0000256" key="3">
    <source>
        <dbReference type="ARBA" id="ARBA00022691"/>
    </source>
</evidence>
<dbReference type="Pfam" id="PF13649">
    <property type="entry name" value="Methyltransf_25"/>
    <property type="match status" value="1"/>
</dbReference>
<dbReference type="PANTHER" id="PTHR43464">
    <property type="entry name" value="METHYLTRANSFERASE"/>
    <property type="match status" value="1"/>
</dbReference>
<dbReference type="GO" id="GO:0032259">
    <property type="term" value="P:methylation"/>
    <property type="evidence" value="ECO:0007669"/>
    <property type="project" value="UniProtKB-KW"/>
</dbReference>
<proteinExistence type="predicted"/>
<dbReference type="CDD" id="cd02440">
    <property type="entry name" value="AdoMet_MTases"/>
    <property type="match status" value="1"/>
</dbReference>